<dbReference type="InterPro" id="IPR036770">
    <property type="entry name" value="Ankyrin_rpt-contain_sf"/>
</dbReference>
<dbReference type="Gene3D" id="1.25.40.20">
    <property type="entry name" value="Ankyrin repeat-containing domain"/>
    <property type="match status" value="2"/>
</dbReference>
<dbReference type="SUPFAM" id="SSF48403">
    <property type="entry name" value="Ankyrin repeat"/>
    <property type="match status" value="1"/>
</dbReference>
<dbReference type="AlphaFoldDB" id="A0A1X2IFV1"/>
<feature type="repeat" description="ANK" evidence="3">
    <location>
        <begin position="156"/>
        <end position="188"/>
    </location>
</feature>
<keyword evidence="5" id="KW-1185">Reference proteome</keyword>
<dbReference type="SMART" id="SM00248">
    <property type="entry name" value="ANK"/>
    <property type="match status" value="8"/>
</dbReference>
<dbReference type="InterPro" id="IPR002110">
    <property type="entry name" value="Ankyrin_rpt"/>
</dbReference>
<dbReference type="PROSITE" id="PS50088">
    <property type="entry name" value="ANK_REPEAT"/>
    <property type="match status" value="1"/>
</dbReference>
<evidence type="ECO:0000256" key="3">
    <source>
        <dbReference type="PROSITE-ProRule" id="PRU00023"/>
    </source>
</evidence>
<evidence type="ECO:0000256" key="2">
    <source>
        <dbReference type="ARBA" id="ARBA00023043"/>
    </source>
</evidence>
<sequence>MTSTTIPSPPSSPSCKPASYKRKRLSITLPPILDVCTKRTKTTSTTSTLTAPPPLDTQLLKDYLLRGGSLTSEKQGRCLLCCACQCHSLDALQLLVSSGLPCQHLCQDDVSAVHVAAAVGFLQGLSYLLSCQHDESIHKKYAPSITVNINGVTKQDNHTPLYRAVQANQPLTVAYLLEKGARVDIPDRMGRFPLHIAIMNRHLDCVSYLMDYERLSKNNPSHSNITGQPKSSLSPLLTYDHQSALDDAVMAGYAPILERLLQQSHSTSSPLSKQEQSELLDLAVQWNRVECLKLLLHHGYDVNYTKEKRNNTSSLLYKAVQQRKMDMVMVLCKAGAISCQNGHNPCLLYAANHGFLEMIPYLLTTCTSNDCIHQAVTLAAPLENRQQLLSIIIHTLKNISSTSSAISSFNTTPLTPISP</sequence>
<organism evidence="4 5">
    <name type="scientific">Absidia repens</name>
    <dbReference type="NCBI Taxonomy" id="90262"/>
    <lineage>
        <taxon>Eukaryota</taxon>
        <taxon>Fungi</taxon>
        <taxon>Fungi incertae sedis</taxon>
        <taxon>Mucoromycota</taxon>
        <taxon>Mucoromycotina</taxon>
        <taxon>Mucoromycetes</taxon>
        <taxon>Mucorales</taxon>
        <taxon>Cunninghamellaceae</taxon>
        <taxon>Absidia</taxon>
    </lineage>
</organism>
<dbReference type="Proteomes" id="UP000193560">
    <property type="component" value="Unassembled WGS sequence"/>
</dbReference>
<protein>
    <submittedName>
        <fullName evidence="4">Ankyrin repeat-containing domain protein</fullName>
    </submittedName>
</protein>
<accession>A0A1X2IFV1</accession>
<dbReference type="PROSITE" id="PS50297">
    <property type="entry name" value="ANK_REP_REGION"/>
    <property type="match status" value="1"/>
</dbReference>
<evidence type="ECO:0000313" key="4">
    <source>
        <dbReference type="EMBL" id="ORZ15661.1"/>
    </source>
</evidence>
<name>A0A1X2IFV1_9FUNG</name>
<dbReference type="EMBL" id="MCGE01000012">
    <property type="protein sequence ID" value="ORZ15661.1"/>
    <property type="molecule type" value="Genomic_DNA"/>
</dbReference>
<dbReference type="OrthoDB" id="341259at2759"/>
<dbReference type="Pfam" id="PF12796">
    <property type="entry name" value="Ank_2"/>
    <property type="match status" value="2"/>
</dbReference>
<keyword evidence="2 3" id="KW-0040">ANK repeat</keyword>
<evidence type="ECO:0000256" key="1">
    <source>
        <dbReference type="ARBA" id="ARBA00022737"/>
    </source>
</evidence>
<dbReference type="PANTHER" id="PTHR24198:SF165">
    <property type="entry name" value="ANKYRIN REPEAT-CONTAINING PROTEIN-RELATED"/>
    <property type="match status" value="1"/>
</dbReference>
<proteinExistence type="predicted"/>
<keyword evidence="1" id="KW-0677">Repeat</keyword>
<reference evidence="4 5" key="1">
    <citation type="submission" date="2016-07" db="EMBL/GenBank/DDBJ databases">
        <title>Pervasive Adenine N6-methylation of Active Genes in Fungi.</title>
        <authorList>
            <consortium name="DOE Joint Genome Institute"/>
            <person name="Mondo S.J."/>
            <person name="Dannebaum R.O."/>
            <person name="Kuo R.C."/>
            <person name="Labutti K."/>
            <person name="Haridas S."/>
            <person name="Kuo A."/>
            <person name="Salamov A."/>
            <person name="Ahrendt S.R."/>
            <person name="Lipzen A."/>
            <person name="Sullivan W."/>
            <person name="Andreopoulos W.B."/>
            <person name="Clum A."/>
            <person name="Lindquist E."/>
            <person name="Daum C."/>
            <person name="Ramamoorthy G.K."/>
            <person name="Gryganskyi A."/>
            <person name="Culley D."/>
            <person name="Magnuson J.K."/>
            <person name="James T.Y."/>
            <person name="O'Malley M.A."/>
            <person name="Stajich J.E."/>
            <person name="Spatafora J.W."/>
            <person name="Visel A."/>
            <person name="Grigoriev I.V."/>
        </authorList>
    </citation>
    <scope>NUCLEOTIDE SEQUENCE [LARGE SCALE GENOMIC DNA]</scope>
    <source>
        <strain evidence="4 5">NRRL 1336</strain>
    </source>
</reference>
<comment type="caution">
    <text evidence="4">The sequence shown here is derived from an EMBL/GenBank/DDBJ whole genome shotgun (WGS) entry which is preliminary data.</text>
</comment>
<dbReference type="PANTHER" id="PTHR24198">
    <property type="entry name" value="ANKYRIN REPEAT AND PROTEIN KINASE DOMAIN-CONTAINING PROTEIN"/>
    <property type="match status" value="1"/>
</dbReference>
<dbReference type="STRING" id="90262.A0A1X2IFV1"/>
<evidence type="ECO:0000313" key="5">
    <source>
        <dbReference type="Proteomes" id="UP000193560"/>
    </source>
</evidence>
<gene>
    <name evidence="4" type="ORF">BCR42DRAFT_415667</name>
</gene>